<dbReference type="EMBL" id="VITO01000022">
    <property type="protein sequence ID" value="TWB19218.1"/>
    <property type="molecule type" value="Genomic_DNA"/>
</dbReference>
<accession>A0A560FC75</accession>
<protein>
    <submittedName>
        <fullName evidence="1">Uncharacterized protein</fullName>
    </submittedName>
</protein>
<evidence type="ECO:0000313" key="1">
    <source>
        <dbReference type="EMBL" id="TWB19218.1"/>
    </source>
</evidence>
<dbReference type="Proteomes" id="UP000316545">
    <property type="component" value="Unassembled WGS sequence"/>
</dbReference>
<organism evidence="1 2">
    <name type="scientific">Nitrospirillum amazonense</name>
    <dbReference type="NCBI Taxonomy" id="28077"/>
    <lineage>
        <taxon>Bacteria</taxon>
        <taxon>Pseudomonadati</taxon>
        <taxon>Pseudomonadota</taxon>
        <taxon>Alphaproteobacteria</taxon>
        <taxon>Rhodospirillales</taxon>
        <taxon>Azospirillaceae</taxon>
        <taxon>Nitrospirillum</taxon>
    </lineage>
</organism>
<name>A0A560FC75_9PROT</name>
<comment type="caution">
    <text evidence="1">The sequence shown here is derived from an EMBL/GenBank/DDBJ whole genome shotgun (WGS) entry which is preliminary data.</text>
</comment>
<gene>
    <name evidence="1" type="ORF">FBZ88_12273</name>
</gene>
<sequence>MHTVVHEQSCAGDTIRATALGFLAHRISGQANYGNAKRQGELMQLNLPFCENDYAASAARVEWGKGGTAAQSAEIPNTSF</sequence>
<keyword evidence="2" id="KW-1185">Reference proteome</keyword>
<proteinExistence type="predicted"/>
<dbReference type="AlphaFoldDB" id="A0A560FC75"/>
<evidence type="ECO:0000313" key="2">
    <source>
        <dbReference type="Proteomes" id="UP000316545"/>
    </source>
</evidence>
<reference evidence="1 2" key="1">
    <citation type="submission" date="2019-06" db="EMBL/GenBank/DDBJ databases">
        <title>Genomic Encyclopedia of Type Strains, Phase IV (KMG-V): Genome sequencing to study the core and pangenomes of soil and plant-associated prokaryotes.</title>
        <authorList>
            <person name="Whitman W."/>
        </authorList>
    </citation>
    <scope>NUCLEOTIDE SEQUENCE [LARGE SCALE GENOMIC DNA]</scope>
    <source>
        <strain evidence="1 2">BR 11865</strain>
    </source>
</reference>